<evidence type="ECO:0000313" key="4">
    <source>
        <dbReference type="Proteomes" id="UP001177295"/>
    </source>
</evidence>
<keyword evidence="1" id="KW-0812">Transmembrane</keyword>
<sequence length="559" mass="63769">MTSIKRCMLIALAVLLSLSSVIVVFSEESFAASKYDEVYRKAENLEVHYPTGDSRFPKVDVTDSWGPMIFSTESKIVNRDYGNFKLSDVYHKMYDSWNKALANGSYAVSLFESEPVGVFGRFTQVVIHWTEDKSLSLKWHENSISLFSKGNKKPVYQAHLAYLCKKAVCSEGDPPRDYVVGVVPEFDTNTGELDTSSAGRFFSSRRGYHFLGFLANVTDENMNYPDGYEGQEINKTYNKKSVLRPDFKYDLNGMTLVATDHKEDLPKVAKDSDIGYYKWTILWSVFICPDGWDDHKSRCDTHGDAYDTQRTNKDDTFTYTFDKKMDYVISAEYVPVFCVREVLNGSPCRSVSLAEMAGKQYAEDYELGWTYVHLKVDGSIQSGDTRDAECNEIGYCKPKSQYEDCSKYGVDKLVDLVGCWVRNALIWFLSFIKWLIVPSTSDLQRSVDDLGKTLSGKLGFLWYPFEWIFKLFTQFTRSANTCSFGASGIPFADINGRFFNNRVHLSVCSAERDLPQVYNVSVFFIRIITVFGLLYALYRRIIAMLSVDRAISFARGDHK</sequence>
<dbReference type="EMBL" id="CP124550">
    <property type="protein sequence ID" value="WIO45911.1"/>
    <property type="molecule type" value="Genomic_DNA"/>
</dbReference>
<gene>
    <name evidence="3" type="ORF">SEML1_0281</name>
</gene>
<dbReference type="PROSITE" id="PS00276">
    <property type="entry name" value="CHANNEL_COLICIN"/>
    <property type="match status" value="1"/>
</dbReference>
<evidence type="ECO:0000313" key="3">
    <source>
        <dbReference type="EMBL" id="WIO45911.1"/>
    </source>
</evidence>
<proteinExistence type="predicted"/>
<dbReference type="RefSeq" id="WP_376754276.1">
    <property type="nucleotide sequence ID" value="NZ_CP124550.1"/>
</dbReference>
<dbReference type="Proteomes" id="UP001177295">
    <property type="component" value="Chromosome"/>
</dbReference>
<keyword evidence="4" id="KW-1185">Reference proteome</keyword>
<accession>A0ABY8WV52</accession>
<dbReference type="InterPro" id="IPR000293">
    <property type="entry name" value="Channel_colicin_C"/>
</dbReference>
<evidence type="ECO:0000256" key="1">
    <source>
        <dbReference type="SAM" id="Phobius"/>
    </source>
</evidence>
<evidence type="ECO:0000259" key="2">
    <source>
        <dbReference type="PROSITE" id="PS00276"/>
    </source>
</evidence>
<keyword evidence="1" id="KW-1133">Transmembrane helix</keyword>
<feature type="transmembrane region" description="Helical" evidence="1">
    <location>
        <begin position="517"/>
        <end position="538"/>
    </location>
</feature>
<name>A0ABY8WV52_9BACT</name>
<protein>
    <recommendedName>
        <fullName evidence="2">Channel forming colicins domain-containing protein</fullName>
    </recommendedName>
</protein>
<keyword evidence="1" id="KW-0472">Membrane</keyword>
<feature type="domain" description="Channel forming colicins" evidence="2">
    <location>
        <begin position="62"/>
        <end position="73"/>
    </location>
</feature>
<organism evidence="3 4">
    <name type="scientific">Candidatus Southlakia epibionticum</name>
    <dbReference type="NCBI Taxonomy" id="3043284"/>
    <lineage>
        <taxon>Bacteria</taxon>
        <taxon>Candidatus Saccharimonadota</taxon>
        <taxon>Candidatus Saccharimonadia</taxon>
        <taxon>Candidatus Saccharimonadales</taxon>
        <taxon>Candidatus Saccharimonadaceae</taxon>
        <taxon>Candidatus Southlakia</taxon>
    </lineage>
</organism>
<reference evidence="3 4" key="1">
    <citation type="journal article" date="2023" name="Cell">
        <title>Genetic manipulation of Patescibacteria provides mechanistic insights into microbial dark matter and the epibiotic lifestyle.</title>
        <authorList>
            <person name="Wang Y."/>
            <person name="Gallagher L.A."/>
            <person name="Andrade P.A."/>
            <person name="Liu A."/>
            <person name="Humphreys I.R."/>
            <person name="Turkarslan S."/>
            <person name="Cutler K.J."/>
            <person name="Arrieta-Ortiz M.L."/>
            <person name="Li Y."/>
            <person name="Radey M.C."/>
            <person name="McLean J.S."/>
            <person name="Cong Q."/>
            <person name="Baker D."/>
            <person name="Baliga N.S."/>
            <person name="Peterson S.B."/>
            <person name="Mougous J.D."/>
        </authorList>
    </citation>
    <scope>NUCLEOTIDE SEQUENCE [LARGE SCALE GENOMIC DNA]</scope>
    <source>
        <strain evidence="3 4">ML1</strain>
    </source>
</reference>